<gene>
    <name evidence="2" type="primary">vapB2</name>
    <name evidence="2" type="ORF">GCM10009804_60420</name>
</gene>
<comment type="caution">
    <text evidence="2">The sequence shown here is derived from an EMBL/GenBank/DDBJ whole genome shotgun (WGS) entry which is preliminary data.</text>
</comment>
<dbReference type="Gene3D" id="1.10.1220.10">
    <property type="entry name" value="Met repressor-like"/>
    <property type="match status" value="1"/>
</dbReference>
<dbReference type="SUPFAM" id="SSF47598">
    <property type="entry name" value="Ribbon-helix-helix"/>
    <property type="match status" value="1"/>
</dbReference>
<dbReference type="Proteomes" id="UP001501705">
    <property type="component" value="Unassembled WGS sequence"/>
</dbReference>
<reference evidence="3" key="1">
    <citation type="journal article" date="2019" name="Int. J. Syst. Evol. Microbiol.">
        <title>The Global Catalogue of Microorganisms (GCM) 10K type strain sequencing project: providing services to taxonomists for standard genome sequencing and annotation.</title>
        <authorList>
            <consortium name="The Broad Institute Genomics Platform"/>
            <consortium name="The Broad Institute Genome Sequencing Center for Infectious Disease"/>
            <person name="Wu L."/>
            <person name="Ma J."/>
        </authorList>
    </citation>
    <scope>NUCLEOTIDE SEQUENCE [LARGE SCALE GENOMIC DNA]</scope>
    <source>
        <strain evidence="3">JCM 15572</strain>
    </source>
</reference>
<evidence type="ECO:0000313" key="2">
    <source>
        <dbReference type="EMBL" id="GAA1595720.1"/>
    </source>
</evidence>
<accession>A0ABP4PZT5</accession>
<dbReference type="InterPro" id="IPR053853">
    <property type="entry name" value="FitA-like_RHH"/>
</dbReference>
<evidence type="ECO:0000313" key="3">
    <source>
        <dbReference type="Proteomes" id="UP001501705"/>
    </source>
</evidence>
<feature type="domain" description="Antitoxin FitA-like ribbon-helix-helix" evidence="1">
    <location>
        <begin position="13"/>
        <end position="48"/>
    </location>
</feature>
<dbReference type="EMBL" id="BAAAPH010000023">
    <property type="protein sequence ID" value="GAA1595720.1"/>
    <property type="molecule type" value="Genomic_DNA"/>
</dbReference>
<protein>
    <submittedName>
        <fullName evidence="2">Type II toxin-antitoxin system antitoxin VapB2</fullName>
    </submittedName>
</protein>
<name>A0ABP4PZT5_9ACTN</name>
<organism evidence="2 3">
    <name type="scientific">Kribbella hippodromi</name>
    <dbReference type="NCBI Taxonomy" id="434347"/>
    <lineage>
        <taxon>Bacteria</taxon>
        <taxon>Bacillati</taxon>
        <taxon>Actinomycetota</taxon>
        <taxon>Actinomycetes</taxon>
        <taxon>Propionibacteriales</taxon>
        <taxon>Kribbellaceae</taxon>
        <taxon>Kribbella</taxon>
    </lineage>
</organism>
<proteinExistence type="predicted"/>
<dbReference type="InterPro" id="IPR010985">
    <property type="entry name" value="Ribbon_hlx_hlx"/>
</dbReference>
<evidence type="ECO:0000259" key="1">
    <source>
        <dbReference type="Pfam" id="PF22513"/>
    </source>
</evidence>
<sequence length="82" mass="9288">MVLEEEVDAVSDVLIRDVPDDVIAVLDQRAASQGLSRSEYLRRQLSQEAGRSEVAVTLDDLQRFSELARDLEDPEVMRQAWS</sequence>
<keyword evidence="3" id="KW-1185">Reference proteome</keyword>
<dbReference type="Pfam" id="PF22513">
    <property type="entry name" value="FitA-like_RHH"/>
    <property type="match status" value="1"/>
</dbReference>
<dbReference type="InterPro" id="IPR013321">
    <property type="entry name" value="Arc_rbn_hlx_hlx"/>
</dbReference>